<protein>
    <submittedName>
        <fullName evidence="5">Lysyl-tRNA synthetase, class 2</fullName>
    </submittedName>
</protein>
<dbReference type="GO" id="GO:0005524">
    <property type="term" value="F:ATP binding"/>
    <property type="evidence" value="ECO:0007669"/>
    <property type="project" value="UniProtKB-KW"/>
</dbReference>
<evidence type="ECO:0000313" key="5">
    <source>
        <dbReference type="EMBL" id="SHI99313.1"/>
    </source>
</evidence>
<dbReference type="STRING" id="1447782.SAMN05444417_2420"/>
<dbReference type="GO" id="GO:0004824">
    <property type="term" value="F:lysine-tRNA ligase activity"/>
    <property type="evidence" value="ECO:0007669"/>
    <property type="project" value="InterPro"/>
</dbReference>
<dbReference type="NCBIfam" id="TIGR00462">
    <property type="entry name" value="genX"/>
    <property type="match status" value="1"/>
</dbReference>
<dbReference type="InterPro" id="IPR004364">
    <property type="entry name" value="Aa-tRNA-synt_II"/>
</dbReference>
<organism evidence="5 6">
    <name type="scientific">Wenxinia saemankumensis</name>
    <dbReference type="NCBI Taxonomy" id="1447782"/>
    <lineage>
        <taxon>Bacteria</taxon>
        <taxon>Pseudomonadati</taxon>
        <taxon>Pseudomonadota</taxon>
        <taxon>Alphaproteobacteria</taxon>
        <taxon>Rhodobacterales</taxon>
        <taxon>Roseobacteraceae</taxon>
        <taxon>Wenxinia</taxon>
    </lineage>
</organism>
<dbReference type="PANTHER" id="PTHR42918:SF6">
    <property type="entry name" value="ELONGATION FACTOR P--(R)-BETA-LYSINE LIGASE"/>
    <property type="match status" value="1"/>
</dbReference>
<dbReference type="SUPFAM" id="SSF55681">
    <property type="entry name" value="Class II aaRS and biotin synthetases"/>
    <property type="match status" value="1"/>
</dbReference>
<dbReference type="InterPro" id="IPR018149">
    <property type="entry name" value="Lys-tRNA-synth_II_C"/>
</dbReference>
<dbReference type="GO" id="GO:0005829">
    <property type="term" value="C:cytosol"/>
    <property type="evidence" value="ECO:0007669"/>
    <property type="project" value="TreeGrafter"/>
</dbReference>
<dbReference type="GO" id="GO:0006430">
    <property type="term" value="P:lysyl-tRNA aminoacylation"/>
    <property type="evidence" value="ECO:0007669"/>
    <property type="project" value="InterPro"/>
</dbReference>
<keyword evidence="6" id="KW-1185">Reference proteome</keyword>
<feature type="domain" description="Aminoacyl-transfer RNA synthetases class-II family profile" evidence="4">
    <location>
        <begin position="22"/>
        <end position="341"/>
    </location>
</feature>
<keyword evidence="2" id="KW-0547">Nucleotide-binding</keyword>
<dbReference type="Gene3D" id="3.30.930.10">
    <property type="entry name" value="Bira Bifunctional Protein, Domain 2"/>
    <property type="match status" value="1"/>
</dbReference>
<gene>
    <name evidence="5" type="ORF">SAMN05444417_2420</name>
</gene>
<dbReference type="Pfam" id="PF00152">
    <property type="entry name" value="tRNA-synt_2"/>
    <property type="match status" value="1"/>
</dbReference>
<proteinExistence type="predicted"/>
<dbReference type="PROSITE" id="PS50862">
    <property type="entry name" value="AA_TRNA_LIGASE_II"/>
    <property type="match status" value="1"/>
</dbReference>
<dbReference type="InterPro" id="IPR045864">
    <property type="entry name" value="aa-tRNA-synth_II/BPL/LPL"/>
</dbReference>
<evidence type="ECO:0000256" key="1">
    <source>
        <dbReference type="ARBA" id="ARBA00022598"/>
    </source>
</evidence>
<name>A0A1M6FNT3_9RHOB</name>
<dbReference type="AlphaFoldDB" id="A0A1M6FNT3"/>
<reference evidence="5 6" key="1">
    <citation type="submission" date="2016-11" db="EMBL/GenBank/DDBJ databases">
        <authorList>
            <person name="Jaros S."/>
            <person name="Januszkiewicz K."/>
            <person name="Wedrychowicz H."/>
        </authorList>
    </citation>
    <scope>NUCLEOTIDE SEQUENCE [LARGE SCALE GENOMIC DNA]</scope>
    <source>
        <strain evidence="5 6">DSM 100565</strain>
    </source>
</reference>
<evidence type="ECO:0000256" key="2">
    <source>
        <dbReference type="ARBA" id="ARBA00022741"/>
    </source>
</evidence>
<dbReference type="GO" id="GO:0000049">
    <property type="term" value="F:tRNA binding"/>
    <property type="evidence" value="ECO:0007669"/>
    <property type="project" value="TreeGrafter"/>
</dbReference>
<keyword evidence="3" id="KW-0067">ATP-binding</keyword>
<dbReference type="InterPro" id="IPR004525">
    <property type="entry name" value="EpmA"/>
</dbReference>
<evidence type="ECO:0000256" key="3">
    <source>
        <dbReference type="ARBA" id="ARBA00022840"/>
    </source>
</evidence>
<sequence length="343" mass="37684">MTETSWWDRARHADRRPLLIARNRIQARLRAWFAERDFVEVDPAAMQRSPGNEVHLHAFGTLAVDETGASHRRWLHTSPEFAMKKLLAAGERRIFAFSHVWRNRERGPLHAPEFTMLEWYRAEEGYETLMEDCAAFLQIALEESGAQALRWRGVPSYPRAGTERRSVAEALARHGIDLPATLPGGQPDRAALAAQAGAAGIGVDETDTWSDIFSKCLVGLVEPGLGEGRPVILDRYPAPEAALARPAPDDPAVAERFELFACGVELANGFGELTDAALQEARLVAAMDEKQRIYGEAYPVDAGFIAALDHMPAASGCALGFDRLVMLATGAPNVESVMWAPPY</sequence>
<keyword evidence="5" id="KW-0030">Aminoacyl-tRNA synthetase</keyword>
<evidence type="ECO:0000259" key="4">
    <source>
        <dbReference type="PROSITE" id="PS50862"/>
    </source>
</evidence>
<keyword evidence="1" id="KW-0436">Ligase</keyword>
<dbReference type="InterPro" id="IPR006195">
    <property type="entry name" value="aa-tRNA-synth_II"/>
</dbReference>
<evidence type="ECO:0000313" key="6">
    <source>
        <dbReference type="Proteomes" id="UP000184292"/>
    </source>
</evidence>
<dbReference type="RefSeq" id="WP_073330718.1">
    <property type="nucleotide sequence ID" value="NZ_FQYO01000004.1"/>
</dbReference>
<dbReference type="EMBL" id="FQYO01000004">
    <property type="protein sequence ID" value="SHI99313.1"/>
    <property type="molecule type" value="Genomic_DNA"/>
</dbReference>
<dbReference type="PRINTS" id="PR00982">
    <property type="entry name" value="TRNASYNTHLYS"/>
</dbReference>
<accession>A0A1M6FNT3</accession>
<dbReference type="Proteomes" id="UP000184292">
    <property type="component" value="Unassembled WGS sequence"/>
</dbReference>
<dbReference type="PANTHER" id="PTHR42918">
    <property type="entry name" value="LYSYL-TRNA SYNTHETASE"/>
    <property type="match status" value="1"/>
</dbReference>